<dbReference type="EMBL" id="JARBHB010000002">
    <property type="protein sequence ID" value="KAJ8891479.1"/>
    <property type="molecule type" value="Genomic_DNA"/>
</dbReference>
<gene>
    <name evidence="2" type="ORF">PR048_004007</name>
</gene>
<evidence type="ECO:0000313" key="3">
    <source>
        <dbReference type="Proteomes" id="UP001159363"/>
    </source>
</evidence>
<sequence length="369" mass="41172">MAEEIPPQHWIERRLECKWAATRQKTSPRGGKSCHPRRQKCPGLGCSNSNPPSIITPNNFVEINTAQEIKSVIHFATPNVPHNSARLSKVPVQCAISKQSSTPPTVSRSHTQSTPETQCKMPAHCDNCKHSTPLPNANQATVATPMQLRMPDCSTAKPQKITATQQMVIETRCSRSSVASTVISNQRLYPFKDEITLVAAMSILTPLKFDTLINLNIQGNNYPQSFLVVGNLKQDLILGVNFIRRYDVIHVLKYNVFFIHSHDEKKITEIPFVSDISQFENYPSLEHYCNAIDAFEGESPQQPHINSNLSAAQTQVIADIIDKYSDCFANSILELTEAKCFEIKLGVTTDKPIAQPALTELVQRCAMNF</sequence>
<keyword evidence="3" id="KW-1185">Reference proteome</keyword>
<feature type="region of interest" description="Disordered" evidence="1">
    <location>
        <begin position="98"/>
        <end position="118"/>
    </location>
</feature>
<protein>
    <submittedName>
        <fullName evidence="2">Uncharacterized protein</fullName>
    </submittedName>
</protein>
<feature type="compositionally biased region" description="Polar residues" evidence="1">
    <location>
        <begin position="98"/>
        <end position="117"/>
    </location>
</feature>
<reference evidence="2 3" key="1">
    <citation type="submission" date="2023-02" db="EMBL/GenBank/DDBJ databases">
        <title>LHISI_Scaffold_Assembly.</title>
        <authorList>
            <person name="Stuart O.P."/>
            <person name="Cleave R."/>
            <person name="Magrath M.J.L."/>
            <person name="Mikheyev A.S."/>
        </authorList>
    </citation>
    <scope>NUCLEOTIDE SEQUENCE [LARGE SCALE GENOMIC DNA]</scope>
    <source>
        <strain evidence="2">Daus_M_001</strain>
        <tissue evidence="2">Leg muscle</tissue>
    </source>
</reference>
<accession>A0ABQ9I4B9</accession>
<dbReference type="InterPro" id="IPR021109">
    <property type="entry name" value="Peptidase_aspartic_dom_sf"/>
</dbReference>
<dbReference type="Proteomes" id="UP001159363">
    <property type="component" value="Chromosome 2"/>
</dbReference>
<evidence type="ECO:0000256" key="1">
    <source>
        <dbReference type="SAM" id="MobiDB-lite"/>
    </source>
</evidence>
<proteinExistence type="predicted"/>
<dbReference type="Gene3D" id="2.40.70.10">
    <property type="entry name" value="Acid Proteases"/>
    <property type="match status" value="1"/>
</dbReference>
<evidence type="ECO:0000313" key="2">
    <source>
        <dbReference type="EMBL" id="KAJ8891479.1"/>
    </source>
</evidence>
<name>A0ABQ9I4B9_9NEOP</name>
<organism evidence="2 3">
    <name type="scientific">Dryococelus australis</name>
    <dbReference type="NCBI Taxonomy" id="614101"/>
    <lineage>
        <taxon>Eukaryota</taxon>
        <taxon>Metazoa</taxon>
        <taxon>Ecdysozoa</taxon>
        <taxon>Arthropoda</taxon>
        <taxon>Hexapoda</taxon>
        <taxon>Insecta</taxon>
        <taxon>Pterygota</taxon>
        <taxon>Neoptera</taxon>
        <taxon>Polyneoptera</taxon>
        <taxon>Phasmatodea</taxon>
        <taxon>Verophasmatodea</taxon>
        <taxon>Anareolatae</taxon>
        <taxon>Phasmatidae</taxon>
        <taxon>Eurycanthinae</taxon>
        <taxon>Dryococelus</taxon>
    </lineage>
</organism>
<comment type="caution">
    <text evidence="2">The sequence shown here is derived from an EMBL/GenBank/DDBJ whole genome shotgun (WGS) entry which is preliminary data.</text>
</comment>